<name>C1E994_MICCC</name>
<gene>
    <name evidence="2" type="ORF">MICPUN_59651</name>
</gene>
<dbReference type="AlphaFoldDB" id="C1E994"/>
<feature type="region of interest" description="Disordered" evidence="1">
    <location>
        <begin position="201"/>
        <end position="221"/>
    </location>
</feature>
<evidence type="ECO:0000313" key="2">
    <source>
        <dbReference type="EMBL" id="ACO64640.1"/>
    </source>
</evidence>
<accession>C1E994</accession>
<feature type="region of interest" description="Disordered" evidence="1">
    <location>
        <begin position="1"/>
        <end position="27"/>
    </location>
</feature>
<evidence type="ECO:0000313" key="3">
    <source>
        <dbReference type="Proteomes" id="UP000002009"/>
    </source>
</evidence>
<dbReference type="Proteomes" id="UP000002009">
    <property type="component" value="Chromosome 6"/>
</dbReference>
<dbReference type="InParanoid" id="C1E994"/>
<reference evidence="2 3" key="1">
    <citation type="journal article" date="2009" name="Science">
        <title>Green evolution and dynamic adaptations revealed by genomes of the marine picoeukaryotes Micromonas.</title>
        <authorList>
            <person name="Worden A.Z."/>
            <person name="Lee J.H."/>
            <person name="Mock T."/>
            <person name="Rouze P."/>
            <person name="Simmons M.P."/>
            <person name="Aerts A.L."/>
            <person name="Allen A.E."/>
            <person name="Cuvelier M.L."/>
            <person name="Derelle E."/>
            <person name="Everett M.V."/>
            <person name="Foulon E."/>
            <person name="Grimwood J."/>
            <person name="Gundlach H."/>
            <person name="Henrissat B."/>
            <person name="Napoli C."/>
            <person name="McDonald S.M."/>
            <person name="Parker M.S."/>
            <person name="Rombauts S."/>
            <person name="Salamov A."/>
            <person name="Von Dassow P."/>
            <person name="Badger J.H."/>
            <person name="Coutinho P.M."/>
            <person name="Demir E."/>
            <person name="Dubchak I."/>
            <person name="Gentemann C."/>
            <person name="Eikrem W."/>
            <person name="Gready J.E."/>
            <person name="John U."/>
            <person name="Lanier W."/>
            <person name="Lindquist E.A."/>
            <person name="Lucas S."/>
            <person name="Mayer K.F."/>
            <person name="Moreau H."/>
            <person name="Not F."/>
            <person name="Otillar R."/>
            <person name="Panaud O."/>
            <person name="Pangilinan J."/>
            <person name="Paulsen I."/>
            <person name="Piegu B."/>
            <person name="Poliakov A."/>
            <person name="Robbens S."/>
            <person name="Schmutz J."/>
            <person name="Toulza E."/>
            <person name="Wyss T."/>
            <person name="Zelensky A."/>
            <person name="Zhou K."/>
            <person name="Armbrust E.V."/>
            <person name="Bhattacharya D."/>
            <person name="Goodenough U.W."/>
            <person name="Van de Peer Y."/>
            <person name="Grigoriev I.V."/>
        </authorList>
    </citation>
    <scope>NUCLEOTIDE SEQUENCE [LARGE SCALE GENOMIC DNA]</scope>
    <source>
        <strain evidence="3">RCC299 / NOUM17</strain>
    </source>
</reference>
<dbReference type="GeneID" id="8244326"/>
<evidence type="ECO:0000256" key="1">
    <source>
        <dbReference type="SAM" id="MobiDB-lite"/>
    </source>
</evidence>
<evidence type="ECO:0008006" key="4">
    <source>
        <dbReference type="Google" id="ProtNLM"/>
    </source>
</evidence>
<dbReference type="OMA" id="DAWWNAS"/>
<dbReference type="PANTHER" id="PTHR35114">
    <property type="entry name" value="CYTOCHROME OXIDASE COMPLEX ASSEMBLY PROTEIN"/>
    <property type="match status" value="1"/>
</dbReference>
<dbReference type="PANTHER" id="PTHR35114:SF1">
    <property type="entry name" value="CYTOCHROME OXIDASE COMPLEX ASSEMBLY PROTEIN"/>
    <property type="match status" value="1"/>
</dbReference>
<proteinExistence type="predicted"/>
<dbReference type="KEGG" id="mis:MICPUN_59651"/>
<dbReference type="EMBL" id="CP001327">
    <property type="protein sequence ID" value="ACO64640.1"/>
    <property type="molecule type" value="Genomic_DNA"/>
</dbReference>
<protein>
    <recommendedName>
        <fullName evidence="4">Mitochondrial import inner membrane translocase subunit Tim21</fullName>
    </recommendedName>
</protein>
<keyword evidence="3" id="KW-1185">Reference proteome</keyword>
<dbReference type="RefSeq" id="XP_002503382.1">
    <property type="nucleotide sequence ID" value="XM_002503336.1"/>
</dbReference>
<dbReference type="OrthoDB" id="535599at2759"/>
<sequence length="237" mass="25015">MSGALTTAARRLGASSRPRAARGLASDASASTSASASDASSAAAWTVGDYARTGVALGLAVATAGVCESALNDLFVWSLCKRRAMPAIETHPRLRRSLGEPLRADAWWNASVTHRGRGNLASCVFLLDGSRASCDVQVVMARAPSRSEGIYAFASYAVPNLVRNAASPEAWRVVRMEAILPHEREAGLPGRVNLLQEPEPRGGILETQGKGGRSGGKVKTRGWSSRIGRWFGRGASE</sequence>
<organism evidence="2 3">
    <name type="scientific">Micromonas commoda (strain RCC299 / NOUM17 / CCMP2709)</name>
    <name type="common">Picoplanktonic green alga</name>
    <dbReference type="NCBI Taxonomy" id="296587"/>
    <lineage>
        <taxon>Eukaryota</taxon>
        <taxon>Viridiplantae</taxon>
        <taxon>Chlorophyta</taxon>
        <taxon>Mamiellophyceae</taxon>
        <taxon>Mamiellales</taxon>
        <taxon>Mamiellaceae</taxon>
        <taxon>Micromonas</taxon>
    </lineage>
</organism>